<dbReference type="GO" id="GO:0009279">
    <property type="term" value="C:cell outer membrane"/>
    <property type="evidence" value="ECO:0007669"/>
    <property type="project" value="UniProtKB-SubCell"/>
</dbReference>
<dbReference type="HOGENOM" id="CLU_025327_0_0_5"/>
<evidence type="ECO:0000256" key="4">
    <source>
        <dbReference type="SAM" id="MobiDB-lite"/>
    </source>
</evidence>
<reference evidence="8" key="1">
    <citation type="submission" date="2008-03" db="EMBL/GenBank/DDBJ databases">
        <title>Complete sequence of chromosome of Beijerinckia indica subsp. indica ATCC 9039.</title>
        <authorList>
            <consortium name="US DOE Joint Genome Institute"/>
            <person name="Copeland A."/>
            <person name="Lucas S."/>
            <person name="Lapidus A."/>
            <person name="Glavina del Rio T."/>
            <person name="Dalin E."/>
            <person name="Tice H."/>
            <person name="Bruce D."/>
            <person name="Goodwin L."/>
            <person name="Pitluck S."/>
            <person name="LaButti K."/>
            <person name="Schmutz J."/>
            <person name="Larimer F."/>
            <person name="Land M."/>
            <person name="Hauser L."/>
            <person name="Kyrpides N."/>
            <person name="Mikhailova N."/>
            <person name="Dunfield P.F."/>
            <person name="Dedysh S.N."/>
            <person name="Liesack W."/>
            <person name="Saw J.H."/>
            <person name="Alam M."/>
            <person name="Chen Y."/>
            <person name="Murrell J.C."/>
            <person name="Richardson P."/>
        </authorList>
    </citation>
    <scope>NUCLEOTIDE SEQUENCE [LARGE SCALE GENOMIC DNA]</scope>
    <source>
        <strain evidence="8">ATCC 9039 / DSM 1715 / NCIMB 8712</strain>
    </source>
</reference>
<dbReference type="RefSeq" id="WP_012385050.1">
    <property type="nucleotide sequence ID" value="NC_010581.1"/>
</dbReference>
<comment type="subcellular location">
    <subcellularLocation>
        <location evidence="1">Cell outer membrane</location>
    </subcellularLocation>
</comment>
<feature type="signal peptide" evidence="5">
    <location>
        <begin position="1"/>
        <end position="32"/>
    </location>
</feature>
<dbReference type="KEGG" id="bid:Bind_2073"/>
<dbReference type="Pfam" id="PF07715">
    <property type="entry name" value="Plug"/>
    <property type="match status" value="1"/>
</dbReference>
<dbReference type="AlphaFoldDB" id="B2IFV5"/>
<gene>
    <name evidence="7" type="ordered locus">Bind_2073</name>
</gene>
<feature type="compositionally biased region" description="Gly residues" evidence="4">
    <location>
        <begin position="456"/>
        <end position="473"/>
    </location>
</feature>
<protein>
    <submittedName>
        <fullName evidence="7">TonB-dependent receptor plug</fullName>
    </submittedName>
</protein>
<accession>B2IFV5</accession>
<dbReference type="STRING" id="395963.Bind_2073"/>
<dbReference type="eggNOG" id="COG4206">
    <property type="taxonomic scope" value="Bacteria"/>
</dbReference>
<dbReference type="Gene3D" id="2.40.170.20">
    <property type="entry name" value="TonB-dependent receptor, beta-barrel domain"/>
    <property type="match status" value="1"/>
</dbReference>
<dbReference type="Proteomes" id="UP000001695">
    <property type="component" value="Chromosome"/>
</dbReference>
<evidence type="ECO:0000313" key="8">
    <source>
        <dbReference type="Proteomes" id="UP000001695"/>
    </source>
</evidence>
<keyword evidence="8" id="KW-1185">Reference proteome</keyword>
<evidence type="ECO:0000256" key="2">
    <source>
        <dbReference type="ARBA" id="ARBA00023136"/>
    </source>
</evidence>
<feature type="region of interest" description="Disordered" evidence="4">
    <location>
        <begin position="439"/>
        <end position="473"/>
    </location>
</feature>
<evidence type="ECO:0000313" key="7">
    <source>
        <dbReference type="EMBL" id="ACB95694.1"/>
    </source>
</evidence>
<reference evidence="7 8" key="2">
    <citation type="journal article" date="2010" name="J. Bacteriol.">
        <title>Complete genome sequence of Beijerinckia indica subsp. indica.</title>
        <authorList>
            <person name="Tamas I."/>
            <person name="Dedysh S.N."/>
            <person name="Liesack W."/>
            <person name="Stott M.B."/>
            <person name="Alam M."/>
            <person name="Murrell J.C."/>
            <person name="Dunfield P.F."/>
        </authorList>
    </citation>
    <scope>NUCLEOTIDE SEQUENCE [LARGE SCALE GENOMIC DNA]</scope>
    <source>
        <strain evidence="8">ATCC 9039 / DSM 1715 / NCIMB 8712</strain>
    </source>
</reference>
<evidence type="ECO:0000256" key="5">
    <source>
        <dbReference type="SAM" id="SignalP"/>
    </source>
</evidence>
<dbReference type="eggNOG" id="COG1629">
    <property type="taxonomic scope" value="Bacteria"/>
</dbReference>
<keyword evidence="2" id="KW-0472">Membrane</keyword>
<evidence type="ECO:0000259" key="6">
    <source>
        <dbReference type="Pfam" id="PF07715"/>
    </source>
</evidence>
<dbReference type="InterPro" id="IPR036942">
    <property type="entry name" value="Beta-barrel_TonB_sf"/>
</dbReference>
<dbReference type="OrthoDB" id="5409682at2"/>
<dbReference type="InterPro" id="IPR037066">
    <property type="entry name" value="Plug_dom_sf"/>
</dbReference>
<keyword evidence="5" id="KW-0732">Signal</keyword>
<feature type="domain" description="TonB-dependent receptor plug" evidence="6">
    <location>
        <begin position="78"/>
        <end position="167"/>
    </location>
</feature>
<evidence type="ECO:0000256" key="3">
    <source>
        <dbReference type="ARBA" id="ARBA00023237"/>
    </source>
</evidence>
<proteinExistence type="predicted"/>
<dbReference type="Gene3D" id="2.170.130.10">
    <property type="entry name" value="TonB-dependent receptor, plug domain"/>
    <property type="match status" value="1"/>
</dbReference>
<name>B2IFV5_BEII9</name>
<dbReference type="SUPFAM" id="SSF56935">
    <property type="entry name" value="Porins"/>
    <property type="match status" value="1"/>
</dbReference>
<sequence>MSGTFRRGARQSFQFFRFSTFAFIGLPVSAFAQNAPVTNIAPITIEASPDNSPFGRADLKPDNTGNLARVAASSRPHTETFTRADIDALKPVDVYDLLSHATGVMPTFQGRKLSNNLQIRGDSNYGFIIDGAYMPLATAGRVLRTLPVSLIEQVDIIRDPTALTLGPMTNLDTASGALNSGFIVIRTRRPSKTEGESRSRIENFGTFSSSGYAGTTFVGAPGEPNAYVSGLLSYRKTNGPSGYNAWENTQSSQVAGGVIAGGFRTDFTVFQDHARYGFQRATDGQNVSSLVAQQWSFTPIDTLVATSNSLFTWDAINSTMLILSYNLVSANNVQASYANSAITSNYDRTYTFNVHMRHNIHLGDTLLQLGTQYVTYDSPTGQMFSAGYAHSESILSGYGNLEHKFFNDALTLDASARVDDRTINQGIDLYNLGSGSGGGNAGSGTGSNSGTSQAGSGTGGGKSGSGSGSGTGSGTGSSSTLYSYFYNRQLPIALNYAAGGTWKILPQLLATARYSHTEQSGLPMAILTTTGTSLAPETQNKWEVGIAAPIAPYFQPGFNYFDINVANDKTPTSYQTINGYQTPIWSQSNTHRSGFELLANGTVLPVDWLGHGNPDLVNTDLGDLGPTTYRASWMHLGQASSSSIAVYGATLARDIVNFTLTQNWNRFNGTVALSYFSPFLSNFNSADGGYHQIGNAVVVDLSVGYGFKLGLSDTRISVYGRNITNRKYETVYGYPAWGATYGSELVISF</sequence>
<organism evidence="7 8">
    <name type="scientific">Beijerinckia indica subsp. indica (strain ATCC 9039 / DSM 1715 / NCIMB 8712)</name>
    <dbReference type="NCBI Taxonomy" id="395963"/>
    <lineage>
        <taxon>Bacteria</taxon>
        <taxon>Pseudomonadati</taxon>
        <taxon>Pseudomonadota</taxon>
        <taxon>Alphaproteobacteria</taxon>
        <taxon>Hyphomicrobiales</taxon>
        <taxon>Beijerinckiaceae</taxon>
        <taxon>Beijerinckia</taxon>
    </lineage>
</organism>
<dbReference type="InterPro" id="IPR012910">
    <property type="entry name" value="Plug_dom"/>
</dbReference>
<evidence type="ECO:0000256" key="1">
    <source>
        <dbReference type="ARBA" id="ARBA00004442"/>
    </source>
</evidence>
<keyword evidence="7" id="KW-0675">Receptor</keyword>
<feature type="chain" id="PRO_5002777086" evidence="5">
    <location>
        <begin position="33"/>
        <end position="749"/>
    </location>
</feature>
<dbReference type="EMBL" id="CP001016">
    <property type="protein sequence ID" value="ACB95694.1"/>
    <property type="molecule type" value="Genomic_DNA"/>
</dbReference>
<keyword evidence="3" id="KW-0998">Cell outer membrane</keyword>